<dbReference type="Proteomes" id="UP000623129">
    <property type="component" value="Unassembled WGS sequence"/>
</dbReference>
<comment type="subcellular location">
    <subcellularLocation>
        <location evidence="2">Cytoplasm</location>
    </subcellularLocation>
    <subcellularLocation>
        <location evidence="1">Nucleus</location>
    </subcellularLocation>
</comment>
<keyword evidence="7" id="KW-0805">Transcription regulation</keyword>
<evidence type="ECO:0000313" key="13">
    <source>
        <dbReference type="Proteomes" id="UP000623129"/>
    </source>
</evidence>
<dbReference type="GO" id="GO:0005737">
    <property type="term" value="C:cytoplasm"/>
    <property type="evidence" value="ECO:0007669"/>
    <property type="project" value="UniProtKB-SubCell"/>
</dbReference>
<protein>
    <submittedName>
        <fullName evidence="12">Cell division cycle-associated 7-like protein</fullName>
    </submittedName>
</protein>
<keyword evidence="9" id="KW-0539">Nucleus</keyword>
<reference evidence="12" key="1">
    <citation type="submission" date="2020-01" db="EMBL/GenBank/DDBJ databases">
        <title>Genome sequence of Kobresia littledalei, the first chromosome-level genome in the family Cyperaceae.</title>
        <authorList>
            <person name="Qu G."/>
        </authorList>
    </citation>
    <scope>NUCLEOTIDE SEQUENCE</scope>
    <source>
        <strain evidence="12">C.B.Clarke</strain>
        <tissue evidence="12">Leaf</tissue>
    </source>
</reference>
<dbReference type="PANTHER" id="PTHR31169">
    <property type="entry name" value="OS05G0300700 PROTEIN"/>
    <property type="match status" value="1"/>
</dbReference>
<evidence type="ECO:0000256" key="2">
    <source>
        <dbReference type="ARBA" id="ARBA00004496"/>
    </source>
</evidence>
<dbReference type="PANTHER" id="PTHR31169:SF23">
    <property type="entry name" value="OS03G0572250 PROTEIN"/>
    <property type="match status" value="1"/>
</dbReference>
<keyword evidence="8" id="KW-0804">Transcription</keyword>
<keyword evidence="4" id="KW-1017">Isopeptide bond</keyword>
<feature type="domain" description="Zinc-finger" evidence="11">
    <location>
        <begin position="4"/>
        <end position="52"/>
    </location>
</feature>
<keyword evidence="12" id="KW-0132">Cell division</keyword>
<evidence type="ECO:0000256" key="4">
    <source>
        <dbReference type="ARBA" id="ARBA00022499"/>
    </source>
</evidence>
<evidence type="ECO:0000256" key="10">
    <source>
        <dbReference type="SAM" id="MobiDB-lite"/>
    </source>
</evidence>
<evidence type="ECO:0000256" key="8">
    <source>
        <dbReference type="ARBA" id="ARBA00023163"/>
    </source>
</evidence>
<evidence type="ECO:0000256" key="9">
    <source>
        <dbReference type="ARBA" id="ARBA00023242"/>
    </source>
</evidence>
<keyword evidence="6" id="KW-0832">Ubl conjugation</keyword>
<keyword evidence="5" id="KW-0597">Phosphoprotein</keyword>
<organism evidence="12 13">
    <name type="scientific">Carex littledalei</name>
    <dbReference type="NCBI Taxonomy" id="544730"/>
    <lineage>
        <taxon>Eukaryota</taxon>
        <taxon>Viridiplantae</taxon>
        <taxon>Streptophyta</taxon>
        <taxon>Embryophyta</taxon>
        <taxon>Tracheophyta</taxon>
        <taxon>Spermatophyta</taxon>
        <taxon>Magnoliopsida</taxon>
        <taxon>Liliopsida</taxon>
        <taxon>Poales</taxon>
        <taxon>Cyperaceae</taxon>
        <taxon>Cyperoideae</taxon>
        <taxon>Cariceae</taxon>
        <taxon>Carex</taxon>
        <taxon>Carex subgen. Euthyceras</taxon>
    </lineage>
</organism>
<evidence type="ECO:0000256" key="3">
    <source>
        <dbReference type="ARBA" id="ARBA00022490"/>
    </source>
</evidence>
<evidence type="ECO:0000256" key="5">
    <source>
        <dbReference type="ARBA" id="ARBA00022553"/>
    </source>
</evidence>
<keyword evidence="3" id="KW-0963">Cytoplasm</keyword>
<sequence length="149" mass="16738">MFLYGENVLEAIKKSDWICPVCRSICNCSLCRLKKGWKPTGTLYNKIQISGTLSDPITRRKPASSKSEIKAAKSDNTQAAKENEPEIIISYESIIVVKRDESSGINDGETMAKRRCQVKRKKREGHTGNLSPSPDPIASRLRRRLFVQA</sequence>
<evidence type="ECO:0000313" key="12">
    <source>
        <dbReference type="EMBL" id="KAF3340133.1"/>
    </source>
</evidence>
<dbReference type="OrthoDB" id="298344at2759"/>
<dbReference type="EMBL" id="SWLB01000003">
    <property type="protein sequence ID" value="KAF3340133.1"/>
    <property type="molecule type" value="Genomic_DNA"/>
</dbReference>
<dbReference type="Pfam" id="PF10497">
    <property type="entry name" value="zf-4CXXC_R1"/>
    <property type="match status" value="1"/>
</dbReference>
<feature type="region of interest" description="Disordered" evidence="10">
    <location>
        <begin position="55"/>
        <end position="81"/>
    </location>
</feature>
<keyword evidence="12" id="KW-0131">Cell cycle</keyword>
<comment type="caution">
    <text evidence="12">The sequence shown here is derived from an EMBL/GenBank/DDBJ whole genome shotgun (WGS) entry which is preliminary data.</text>
</comment>
<evidence type="ECO:0000259" key="11">
    <source>
        <dbReference type="Pfam" id="PF10497"/>
    </source>
</evidence>
<keyword evidence="13" id="KW-1185">Reference proteome</keyword>
<feature type="compositionally biased region" description="Basic residues" evidence="10">
    <location>
        <begin position="113"/>
        <end position="124"/>
    </location>
</feature>
<dbReference type="InterPro" id="IPR018866">
    <property type="entry name" value="Znf-4CXXC_R1"/>
</dbReference>
<evidence type="ECO:0000256" key="6">
    <source>
        <dbReference type="ARBA" id="ARBA00022843"/>
    </source>
</evidence>
<dbReference type="AlphaFoldDB" id="A0A833RSP8"/>
<dbReference type="GO" id="GO:0006355">
    <property type="term" value="P:regulation of DNA-templated transcription"/>
    <property type="evidence" value="ECO:0007669"/>
    <property type="project" value="InterPro"/>
</dbReference>
<dbReference type="GO" id="GO:0005634">
    <property type="term" value="C:nucleus"/>
    <property type="evidence" value="ECO:0007669"/>
    <property type="project" value="UniProtKB-SubCell"/>
</dbReference>
<evidence type="ECO:0000256" key="1">
    <source>
        <dbReference type="ARBA" id="ARBA00004123"/>
    </source>
</evidence>
<gene>
    <name evidence="12" type="ORF">FCM35_KLT15904</name>
</gene>
<dbReference type="InterPro" id="IPR040221">
    <property type="entry name" value="CDCA7/CDA7L"/>
</dbReference>
<name>A0A833RSP8_9POAL</name>
<proteinExistence type="predicted"/>
<feature type="region of interest" description="Disordered" evidence="10">
    <location>
        <begin position="104"/>
        <end position="137"/>
    </location>
</feature>
<evidence type="ECO:0000256" key="7">
    <source>
        <dbReference type="ARBA" id="ARBA00023015"/>
    </source>
</evidence>
<accession>A0A833RSP8</accession>
<dbReference type="GO" id="GO:0051301">
    <property type="term" value="P:cell division"/>
    <property type="evidence" value="ECO:0007669"/>
    <property type="project" value="UniProtKB-KW"/>
</dbReference>